<dbReference type="PROSITE" id="PS51085">
    <property type="entry name" value="2FE2S_FER_2"/>
    <property type="match status" value="1"/>
</dbReference>
<dbReference type="InterPro" id="IPR052353">
    <property type="entry name" value="Benzoxazolinone_Detox_Enz"/>
</dbReference>
<dbReference type="SUPFAM" id="SSF63380">
    <property type="entry name" value="Riboflavin synthase domain-like"/>
    <property type="match status" value="1"/>
</dbReference>
<dbReference type="PROSITE" id="PS51384">
    <property type="entry name" value="FAD_FR"/>
    <property type="match status" value="1"/>
</dbReference>
<evidence type="ECO:0000256" key="3">
    <source>
        <dbReference type="ARBA" id="ARBA00022643"/>
    </source>
</evidence>
<dbReference type="Gene3D" id="2.40.33.20">
    <property type="entry name" value="PK beta-barrel domain-like"/>
    <property type="match status" value="1"/>
</dbReference>
<dbReference type="Pfam" id="PF00111">
    <property type="entry name" value="Fer2"/>
    <property type="match status" value="1"/>
</dbReference>
<organism evidence="13 14">
    <name type="scientific">Aspergillus niger ATCC 13496</name>
    <dbReference type="NCBI Taxonomy" id="1353008"/>
    <lineage>
        <taxon>Eukaryota</taxon>
        <taxon>Fungi</taxon>
        <taxon>Dikarya</taxon>
        <taxon>Ascomycota</taxon>
        <taxon>Pezizomycotina</taxon>
        <taxon>Eurotiomycetes</taxon>
        <taxon>Eurotiomycetidae</taxon>
        <taxon>Eurotiales</taxon>
        <taxon>Aspergillaceae</taxon>
        <taxon>Aspergillus</taxon>
        <taxon>Aspergillus subgen. Circumdati</taxon>
    </lineage>
</organism>
<evidence type="ECO:0000256" key="6">
    <source>
        <dbReference type="ARBA" id="ARBA00023002"/>
    </source>
</evidence>
<evidence type="ECO:0000313" key="14">
    <source>
        <dbReference type="Proteomes" id="UP000253845"/>
    </source>
</evidence>
<dbReference type="PROSITE" id="PS00197">
    <property type="entry name" value="2FE2S_FER_1"/>
    <property type="match status" value="1"/>
</dbReference>
<keyword evidence="2" id="KW-0285">Flavoprotein</keyword>
<keyword evidence="3" id="KW-0288">FMN</keyword>
<dbReference type="InterPro" id="IPR006058">
    <property type="entry name" value="2Fe2S_fd_BS"/>
</dbReference>
<dbReference type="InterPro" id="IPR054582">
    <property type="entry name" value="DmmA-like_N"/>
</dbReference>
<dbReference type="InterPro" id="IPR017938">
    <property type="entry name" value="Riboflavin_synthase-like_b-brl"/>
</dbReference>
<dbReference type="Gene3D" id="3.40.50.80">
    <property type="entry name" value="Nucleotide-binding domain of ferredoxin-NADP reductase (FNR) module"/>
    <property type="match status" value="1"/>
</dbReference>
<dbReference type="PRINTS" id="PR00409">
    <property type="entry name" value="PHDIOXRDTASE"/>
</dbReference>
<feature type="domain" description="MOSC" evidence="11">
    <location>
        <begin position="227"/>
        <end position="374"/>
    </location>
</feature>
<evidence type="ECO:0000259" key="11">
    <source>
        <dbReference type="PROSITE" id="PS51340"/>
    </source>
</evidence>
<evidence type="ECO:0000256" key="2">
    <source>
        <dbReference type="ARBA" id="ARBA00022630"/>
    </source>
</evidence>
<dbReference type="GO" id="GO:0030151">
    <property type="term" value="F:molybdenum ion binding"/>
    <property type="evidence" value="ECO:0007669"/>
    <property type="project" value="InterPro"/>
</dbReference>
<dbReference type="InterPro" id="IPR017927">
    <property type="entry name" value="FAD-bd_FR_type"/>
</dbReference>
<feature type="transmembrane region" description="Helical" evidence="9">
    <location>
        <begin position="12"/>
        <end position="31"/>
    </location>
</feature>
<dbReference type="SUPFAM" id="SSF52343">
    <property type="entry name" value="Ferredoxin reductase-like, C-terminal NADP-linked domain"/>
    <property type="match status" value="1"/>
</dbReference>
<keyword evidence="7" id="KW-0408">Iron</keyword>
<evidence type="ECO:0000256" key="8">
    <source>
        <dbReference type="ARBA" id="ARBA00023014"/>
    </source>
</evidence>
<dbReference type="InterPro" id="IPR039261">
    <property type="entry name" value="FNR_nucleotide-bd"/>
</dbReference>
<evidence type="ECO:0000256" key="4">
    <source>
        <dbReference type="ARBA" id="ARBA00022714"/>
    </source>
</evidence>
<dbReference type="GO" id="GO:0030170">
    <property type="term" value="F:pyridoxal phosphate binding"/>
    <property type="evidence" value="ECO:0007669"/>
    <property type="project" value="InterPro"/>
</dbReference>
<protein>
    <submittedName>
        <fullName evidence="13">PK beta-barrel-protein domain-containing protein-like protein</fullName>
    </submittedName>
</protein>
<dbReference type="AlphaFoldDB" id="A0A370BU07"/>
<dbReference type="InterPro" id="IPR036010">
    <property type="entry name" value="2Fe-2S_ferredoxin-like_sf"/>
</dbReference>
<keyword evidence="9" id="KW-0812">Transmembrane</keyword>
<dbReference type="VEuPathDB" id="FungiDB:M747DRAFT_286101"/>
<comment type="cofactor">
    <cofactor evidence="1">
        <name>FMN</name>
        <dbReference type="ChEBI" id="CHEBI:58210"/>
    </cofactor>
</comment>
<dbReference type="GO" id="GO:0051537">
    <property type="term" value="F:2 iron, 2 sulfur cluster binding"/>
    <property type="evidence" value="ECO:0007669"/>
    <property type="project" value="UniProtKB-KW"/>
</dbReference>
<evidence type="ECO:0000256" key="7">
    <source>
        <dbReference type="ARBA" id="ARBA00023004"/>
    </source>
</evidence>
<evidence type="ECO:0000256" key="5">
    <source>
        <dbReference type="ARBA" id="ARBA00022723"/>
    </source>
</evidence>
<keyword evidence="6" id="KW-0560">Oxidoreductase</keyword>
<feature type="domain" description="FAD-binding FR-type" evidence="12">
    <location>
        <begin position="436"/>
        <end position="539"/>
    </location>
</feature>
<dbReference type="InterPro" id="IPR005302">
    <property type="entry name" value="MoCF_Sase_C"/>
</dbReference>
<feature type="domain" description="2Fe-2S ferredoxin-type" evidence="10">
    <location>
        <begin position="663"/>
        <end position="750"/>
    </location>
</feature>
<dbReference type="Proteomes" id="UP000253845">
    <property type="component" value="Unassembled WGS sequence"/>
</dbReference>
<keyword evidence="5" id="KW-0479">Metal-binding</keyword>
<keyword evidence="9" id="KW-0472">Membrane</keyword>
<gene>
    <name evidence="13" type="ORF">M747DRAFT_286101</name>
</gene>
<dbReference type="PANTHER" id="PTHR30212">
    <property type="entry name" value="PROTEIN YIIM"/>
    <property type="match status" value="1"/>
</dbReference>
<dbReference type="Pfam" id="PF03473">
    <property type="entry name" value="MOSC"/>
    <property type="match status" value="1"/>
</dbReference>
<sequence>MTTSATSTPLPWLTATFSYANMFTVGTLYAASALHAELPRSSGISPDWAMASFESARVGLSVGLSKAAALIDRHCAPRVAGRGAMLMTGLSTQYASFASIIAAFFLGGIGVGWTYLIVVITVSQALPQSLVHLHQQVTPRITSNLFGPDAKNHTINASPRLIPQQICIIDDSFSNTYRNYIIRMTRIDFTSPSQPPLIPIPPPTTLQEIRTSKLRPFGPVLSAIDKQTRPGQLYVSTTGLEDDEHDLAFHGGIDKAIHQYCADHYSYWADRFPEARARFIPGGFGENLVADGWNEQTVCIGDRVRIGPPGSLRTGGRNGCVLEVSLPRQPCFKLNQRFGIKNFAPLTHQEAKTGWYYRVVEEGWIQEGMEIRVIHRSHARWSIARLHHYVHRDKTDLAATQHLIAMEVLGDECKDVFIDRWRAHEEKEAAAKRPPETWRQFRVVSHTAETPRIVRLELEAVRRSAPSPSAILPGSHARLKLPSGLRRAYSIVHGDTDRFTLGVALDERSRGGSSYIHQTLKQGDTILVASEIRQGLTIDNMASHHIFIAGGIGITALIAMMKRLKDTNQDYSLHYAVRSTTDIAFQPLLIALQSHVTIYDKSQGQRLDIAKILRNRIWNSHVYVCGPQRMIDDVIQTAAGVDMSSDEVHYELFNGEDAGGDPFTVDVVGPNRKSEGLQVGAEQSLLEILRDAGFEIGSSCEVGNCGTCRVSVRCGRVLHRGTALMESEQRSEMLACVSRGVGHIVVELGE</sequence>
<dbReference type="Gene3D" id="2.40.30.10">
    <property type="entry name" value="Translation factors"/>
    <property type="match status" value="1"/>
</dbReference>
<proteinExistence type="predicted"/>
<feature type="transmembrane region" description="Helical" evidence="9">
    <location>
        <begin position="94"/>
        <end position="118"/>
    </location>
</feature>
<evidence type="ECO:0000259" key="10">
    <source>
        <dbReference type="PROSITE" id="PS51085"/>
    </source>
</evidence>
<keyword evidence="9" id="KW-1133">Transmembrane helix</keyword>
<dbReference type="CDD" id="cd00207">
    <property type="entry name" value="fer2"/>
    <property type="match status" value="1"/>
</dbReference>
<evidence type="ECO:0000313" key="13">
    <source>
        <dbReference type="EMBL" id="RDH16862.1"/>
    </source>
</evidence>
<dbReference type="Pfam" id="PF22290">
    <property type="entry name" value="DmmA-like_N"/>
    <property type="match status" value="1"/>
</dbReference>
<dbReference type="PANTHER" id="PTHR30212:SF2">
    <property type="entry name" value="PROTEIN YIIM"/>
    <property type="match status" value="1"/>
</dbReference>
<dbReference type="SUPFAM" id="SSF54292">
    <property type="entry name" value="2Fe-2S ferredoxin-like"/>
    <property type="match status" value="1"/>
</dbReference>
<evidence type="ECO:0000256" key="9">
    <source>
        <dbReference type="SAM" id="Phobius"/>
    </source>
</evidence>
<dbReference type="EMBL" id="KZ851935">
    <property type="protein sequence ID" value="RDH16862.1"/>
    <property type="molecule type" value="Genomic_DNA"/>
</dbReference>
<dbReference type="GO" id="GO:0016491">
    <property type="term" value="F:oxidoreductase activity"/>
    <property type="evidence" value="ECO:0007669"/>
    <property type="project" value="UniProtKB-KW"/>
</dbReference>
<dbReference type="CDD" id="cd06185">
    <property type="entry name" value="PDR_like"/>
    <property type="match status" value="1"/>
</dbReference>
<reference evidence="13 14" key="1">
    <citation type="submission" date="2018-07" db="EMBL/GenBank/DDBJ databases">
        <title>Section-level genome sequencing of Aspergillus section Nigri to investigate inter- and intra-species variation.</title>
        <authorList>
            <consortium name="DOE Joint Genome Institute"/>
            <person name="Vesth T.C."/>
            <person name="Nybo J.L."/>
            <person name="Theobald S."/>
            <person name="Frisvad J.C."/>
            <person name="Larsen T.O."/>
            <person name="Nielsen K.F."/>
            <person name="Hoof J.B."/>
            <person name="Brandl J."/>
            <person name="Salamov A."/>
            <person name="Riley R."/>
            <person name="Gladden J.M."/>
            <person name="Phatale P."/>
            <person name="Nielsen M.T."/>
            <person name="Lyhne E.K."/>
            <person name="Kogle M.E."/>
            <person name="Strasser K."/>
            <person name="McDonnell E."/>
            <person name="Barry K."/>
            <person name="Clum A."/>
            <person name="Chen C."/>
            <person name="Nolan M."/>
            <person name="Sandor L."/>
            <person name="Kuo A."/>
            <person name="Lipzen A."/>
            <person name="Hainaut M."/>
            <person name="Drula E."/>
            <person name="Tsang A."/>
            <person name="Magnuson J.K."/>
            <person name="Henrissat B."/>
            <person name="Wiebenga A."/>
            <person name="Simmons B.A."/>
            <person name="Makela M.R."/>
            <person name="De vries R.P."/>
            <person name="Grigoriev I.V."/>
            <person name="Mortensen U.H."/>
            <person name="Baker S.E."/>
            <person name="Andersen M.R."/>
        </authorList>
    </citation>
    <scope>NUCLEOTIDE SEQUENCE [LARGE SCALE GENOMIC DNA]</scope>
    <source>
        <strain evidence="13 14">ATCC 13496</strain>
    </source>
</reference>
<keyword evidence="4" id="KW-0001">2Fe-2S</keyword>
<dbReference type="Gene3D" id="3.10.20.30">
    <property type="match status" value="1"/>
</dbReference>
<name>A0A370BU07_ASPNG</name>
<evidence type="ECO:0000256" key="1">
    <source>
        <dbReference type="ARBA" id="ARBA00001917"/>
    </source>
</evidence>
<dbReference type="InterPro" id="IPR011037">
    <property type="entry name" value="Pyrv_Knase-like_insert_dom_sf"/>
</dbReference>
<dbReference type="InterPro" id="IPR012675">
    <property type="entry name" value="Beta-grasp_dom_sf"/>
</dbReference>
<dbReference type="PROSITE" id="PS51340">
    <property type="entry name" value="MOSC"/>
    <property type="match status" value="1"/>
</dbReference>
<dbReference type="InterPro" id="IPR001041">
    <property type="entry name" value="2Fe-2S_ferredoxin-type"/>
</dbReference>
<accession>A0A370BU07</accession>
<keyword evidence="8" id="KW-0411">Iron-sulfur</keyword>
<evidence type="ECO:0000259" key="12">
    <source>
        <dbReference type="PROSITE" id="PS51384"/>
    </source>
</evidence>
<dbReference type="SUPFAM" id="SSF50800">
    <property type="entry name" value="PK beta-barrel domain-like"/>
    <property type="match status" value="1"/>
</dbReference>